<comment type="similarity">
    <text evidence="1 3">Belongs to the short-chain dehydrogenases/reductases (SDR) family.</text>
</comment>
<dbReference type="PRINTS" id="PR00080">
    <property type="entry name" value="SDRFAMILY"/>
</dbReference>
<protein>
    <submittedName>
        <fullName evidence="5">SDR family NAD(P)-dependent oxidoreductase</fullName>
    </submittedName>
</protein>
<dbReference type="CDD" id="cd05374">
    <property type="entry name" value="17beta-HSD-like_SDR_c"/>
    <property type="match status" value="1"/>
</dbReference>
<dbReference type="InterPro" id="IPR057326">
    <property type="entry name" value="KR_dom"/>
</dbReference>
<evidence type="ECO:0000256" key="1">
    <source>
        <dbReference type="ARBA" id="ARBA00006484"/>
    </source>
</evidence>
<dbReference type="SMART" id="SM00822">
    <property type="entry name" value="PKS_KR"/>
    <property type="match status" value="1"/>
</dbReference>
<dbReference type="OrthoDB" id="9775296at2"/>
<name>A0A4Q1C7E0_9BACT</name>
<dbReference type="Gene3D" id="3.40.50.720">
    <property type="entry name" value="NAD(P)-binding Rossmann-like Domain"/>
    <property type="match status" value="1"/>
</dbReference>
<evidence type="ECO:0000313" key="5">
    <source>
        <dbReference type="EMBL" id="RXK54824.1"/>
    </source>
</evidence>
<keyword evidence="6" id="KW-1185">Reference proteome</keyword>
<dbReference type="InterPro" id="IPR036291">
    <property type="entry name" value="NAD(P)-bd_dom_sf"/>
</dbReference>
<dbReference type="SUPFAM" id="SSF51735">
    <property type="entry name" value="NAD(P)-binding Rossmann-fold domains"/>
    <property type="match status" value="1"/>
</dbReference>
<dbReference type="PANTHER" id="PTHR43976:SF16">
    <property type="entry name" value="SHORT-CHAIN DEHYDROGENASE_REDUCTASE FAMILY PROTEIN"/>
    <property type="match status" value="1"/>
</dbReference>
<dbReference type="InterPro" id="IPR051911">
    <property type="entry name" value="SDR_oxidoreductase"/>
</dbReference>
<evidence type="ECO:0000259" key="4">
    <source>
        <dbReference type="SMART" id="SM00822"/>
    </source>
</evidence>
<sequence length="273" mass="29587">MHHSSALTGKVTLVTGASSGIGREIARHLAQRGARVFGTARNLKSASPVPGVEFVRMDVTDDASVSDAIQEIVQKAGPIEMLVNNAGYGLTGALEETSVAEARDQFETNFFGVLRVTNAVLPGMRQAGRGRIINISSVVGFMPAPFMGIYTASKHALEGYTETLDHEVRQFGVRAVLVQPAYTKSNINQNEKAAQTRLEAYAVHRQRMHEVVANGVKHGDDPQLVAETVWRAATAAAPRLRYPVGQGVLLSRLRRFAPTALFDRAIRKESALN</sequence>
<evidence type="ECO:0000313" key="6">
    <source>
        <dbReference type="Proteomes" id="UP000290218"/>
    </source>
</evidence>
<dbReference type="EMBL" id="SDHX01000001">
    <property type="protein sequence ID" value="RXK54824.1"/>
    <property type="molecule type" value="Genomic_DNA"/>
</dbReference>
<dbReference type="NCBIfam" id="NF004823">
    <property type="entry name" value="PRK06179.1"/>
    <property type="match status" value="1"/>
</dbReference>
<gene>
    <name evidence="5" type="ORF">ESB00_02695</name>
</gene>
<dbReference type="AlphaFoldDB" id="A0A4Q1C7E0"/>
<comment type="caution">
    <text evidence="5">The sequence shown here is derived from an EMBL/GenBank/DDBJ whole genome shotgun (WGS) entry which is preliminary data.</text>
</comment>
<proteinExistence type="inferred from homology"/>
<dbReference type="RefSeq" id="WP_129046188.1">
    <property type="nucleotide sequence ID" value="NZ_SDHX01000001.1"/>
</dbReference>
<dbReference type="PRINTS" id="PR00081">
    <property type="entry name" value="GDHRDH"/>
</dbReference>
<reference evidence="5 6" key="1">
    <citation type="submission" date="2019-01" db="EMBL/GenBank/DDBJ databases">
        <title>Lacunisphaera sp. strain TWA-58.</title>
        <authorList>
            <person name="Chen W.-M."/>
        </authorList>
    </citation>
    <scope>NUCLEOTIDE SEQUENCE [LARGE SCALE GENOMIC DNA]</scope>
    <source>
        <strain evidence="5 6">TWA-58</strain>
    </source>
</reference>
<feature type="domain" description="Ketoreductase" evidence="4">
    <location>
        <begin position="10"/>
        <end position="174"/>
    </location>
</feature>
<dbReference type="Pfam" id="PF00106">
    <property type="entry name" value="adh_short"/>
    <property type="match status" value="1"/>
</dbReference>
<dbReference type="Proteomes" id="UP000290218">
    <property type="component" value="Unassembled WGS sequence"/>
</dbReference>
<accession>A0A4Q1C7E0</accession>
<organism evidence="5 6">
    <name type="scientific">Oleiharenicola lentus</name>
    <dbReference type="NCBI Taxonomy" id="2508720"/>
    <lineage>
        <taxon>Bacteria</taxon>
        <taxon>Pseudomonadati</taxon>
        <taxon>Verrucomicrobiota</taxon>
        <taxon>Opitutia</taxon>
        <taxon>Opitutales</taxon>
        <taxon>Opitutaceae</taxon>
        <taxon>Oleiharenicola</taxon>
    </lineage>
</organism>
<keyword evidence="2" id="KW-0560">Oxidoreductase</keyword>
<dbReference type="InterPro" id="IPR002347">
    <property type="entry name" value="SDR_fam"/>
</dbReference>
<dbReference type="PANTHER" id="PTHR43976">
    <property type="entry name" value="SHORT CHAIN DEHYDROGENASE"/>
    <property type="match status" value="1"/>
</dbReference>
<evidence type="ECO:0000256" key="2">
    <source>
        <dbReference type="ARBA" id="ARBA00023002"/>
    </source>
</evidence>
<evidence type="ECO:0000256" key="3">
    <source>
        <dbReference type="RuleBase" id="RU000363"/>
    </source>
</evidence>
<dbReference type="GO" id="GO:0016491">
    <property type="term" value="F:oxidoreductase activity"/>
    <property type="evidence" value="ECO:0007669"/>
    <property type="project" value="UniProtKB-KW"/>
</dbReference>